<name>A0A1G7TTN9_9RHOB</name>
<evidence type="ECO:0000313" key="2">
    <source>
        <dbReference type="EMBL" id="SDG38374.1"/>
    </source>
</evidence>
<accession>A0A1G7TTN9</accession>
<dbReference type="RefSeq" id="WP_143026898.1">
    <property type="nucleotide sequence ID" value="NZ_FNBL01000018.1"/>
</dbReference>
<protein>
    <recommendedName>
        <fullName evidence="1">DUF6881 domain-containing protein</fullName>
    </recommendedName>
</protein>
<dbReference type="OrthoDB" id="288554at2"/>
<evidence type="ECO:0000313" key="3">
    <source>
        <dbReference type="Proteomes" id="UP000182284"/>
    </source>
</evidence>
<gene>
    <name evidence="2" type="ORF">SAMN04488117_11860</name>
</gene>
<dbReference type="Proteomes" id="UP000182284">
    <property type="component" value="Unassembled WGS sequence"/>
</dbReference>
<dbReference type="Pfam" id="PF21812">
    <property type="entry name" value="DUF6881"/>
    <property type="match status" value="1"/>
</dbReference>
<sequence length="99" mass="11528">MYYLKGVFTQKFDPRCHVQYCEIGDDLFALRSVEKLWDGRLGYSSVEQTDGTNGVYLPQEKFPHAKDIWDSKNEFHSEIISKAEFEKIWLIAKNMGDSS</sequence>
<organism evidence="2 3">
    <name type="scientific">Celeribacter baekdonensis</name>
    <dbReference type="NCBI Taxonomy" id="875171"/>
    <lineage>
        <taxon>Bacteria</taxon>
        <taxon>Pseudomonadati</taxon>
        <taxon>Pseudomonadota</taxon>
        <taxon>Alphaproteobacteria</taxon>
        <taxon>Rhodobacterales</taxon>
        <taxon>Roseobacteraceae</taxon>
        <taxon>Celeribacter</taxon>
    </lineage>
</organism>
<dbReference type="AlphaFoldDB" id="A0A1G7TTN9"/>
<proteinExistence type="predicted"/>
<evidence type="ECO:0000259" key="1">
    <source>
        <dbReference type="Pfam" id="PF21812"/>
    </source>
</evidence>
<dbReference type="InterPro" id="IPR049248">
    <property type="entry name" value="DUF6881"/>
</dbReference>
<feature type="domain" description="DUF6881" evidence="1">
    <location>
        <begin position="3"/>
        <end position="90"/>
    </location>
</feature>
<dbReference type="EMBL" id="FNBL01000018">
    <property type="protein sequence ID" value="SDG38374.1"/>
    <property type="molecule type" value="Genomic_DNA"/>
</dbReference>
<reference evidence="2 3" key="1">
    <citation type="submission" date="2016-10" db="EMBL/GenBank/DDBJ databases">
        <authorList>
            <person name="de Groot N.N."/>
        </authorList>
    </citation>
    <scope>NUCLEOTIDE SEQUENCE [LARGE SCALE GENOMIC DNA]</scope>
    <source>
        <strain evidence="2 3">DSM 27375</strain>
    </source>
</reference>